<dbReference type="SMART" id="SM00054">
    <property type="entry name" value="EFh"/>
    <property type="match status" value="2"/>
</dbReference>
<dbReference type="Pfam" id="PF13499">
    <property type="entry name" value="EF-hand_7"/>
    <property type="match status" value="1"/>
</dbReference>
<evidence type="ECO:0000313" key="4">
    <source>
        <dbReference type="Proteomes" id="UP000604046"/>
    </source>
</evidence>
<organism evidence="3 4">
    <name type="scientific">Symbiodinium natans</name>
    <dbReference type="NCBI Taxonomy" id="878477"/>
    <lineage>
        <taxon>Eukaryota</taxon>
        <taxon>Sar</taxon>
        <taxon>Alveolata</taxon>
        <taxon>Dinophyceae</taxon>
        <taxon>Suessiales</taxon>
        <taxon>Symbiodiniaceae</taxon>
        <taxon>Symbiodinium</taxon>
    </lineage>
</organism>
<accession>A0A812RKT7</accession>
<sequence length="500" mass="55188">MQHMRMSVALGTRNTFWGNHQLVTADLYLSTLLVVFAMLGPVSSCVVRNATGDECCVSVFSSGSAEAPKKHVMKPDDETSCSADSKFSHITAWYLSQTPPNTHGFQTNPAIVELTPSLTSSVSVGTAGADETKQKLTFVNQCSVDIWFRLFFNDDYKDRLVFAGGSEAYEFDDERVTSFGAKFQYPPKNGVSDYRWNPAHEANVAGSEVTVTFKPTIAFNVTENTSCSDEKASKCAVRVRNATGDECCVSVFSSGSAEAPKKHVMKPDDETSCSADSKFSHITAWYLSQTPPNTHGFQTNPAIVELTPSLTSSVSVGTAGADETKQKLTFVNQCSVDIWFRLFFNDDYKDRLVFAGGSEAYEFDDERVTSFGAKFQYPPKNGVSDYRWNPAHEANVAGSEVTVTFKPTITFNVTEKQSERAEQMGHTKLVQDLFKKYDTSGDGVLSEAEMLDVFELLTVPRNEAQALFKEADANRDGKIQVQEFMSWLMTKPAVFKTGTK</sequence>
<feature type="domain" description="EF-hand" evidence="2">
    <location>
        <begin position="461"/>
        <end position="494"/>
    </location>
</feature>
<keyword evidence="4" id="KW-1185">Reference proteome</keyword>
<keyword evidence="1" id="KW-0106">Calcium</keyword>
<evidence type="ECO:0000313" key="3">
    <source>
        <dbReference type="EMBL" id="CAE7444729.1"/>
    </source>
</evidence>
<dbReference type="PROSITE" id="PS00018">
    <property type="entry name" value="EF_HAND_1"/>
    <property type="match status" value="2"/>
</dbReference>
<dbReference type="AlphaFoldDB" id="A0A812RKT7"/>
<comment type="caution">
    <text evidence="3">The sequence shown here is derived from an EMBL/GenBank/DDBJ whole genome shotgun (WGS) entry which is preliminary data.</text>
</comment>
<dbReference type="InterPro" id="IPR011992">
    <property type="entry name" value="EF-hand-dom_pair"/>
</dbReference>
<dbReference type="InterPro" id="IPR018247">
    <property type="entry name" value="EF_Hand_1_Ca_BS"/>
</dbReference>
<dbReference type="InterPro" id="IPR002048">
    <property type="entry name" value="EF_hand_dom"/>
</dbReference>
<dbReference type="CDD" id="cd00051">
    <property type="entry name" value="EFh"/>
    <property type="match status" value="1"/>
</dbReference>
<protein>
    <recommendedName>
        <fullName evidence="2">EF-hand domain-containing protein</fullName>
    </recommendedName>
</protein>
<feature type="domain" description="EF-hand" evidence="2">
    <location>
        <begin position="425"/>
        <end position="460"/>
    </location>
</feature>
<evidence type="ECO:0000256" key="1">
    <source>
        <dbReference type="ARBA" id="ARBA00022837"/>
    </source>
</evidence>
<dbReference type="Proteomes" id="UP000604046">
    <property type="component" value="Unassembled WGS sequence"/>
</dbReference>
<gene>
    <name evidence="3" type="ORF">SNAT2548_LOCUS24208</name>
</gene>
<reference evidence="3" key="1">
    <citation type="submission" date="2021-02" db="EMBL/GenBank/DDBJ databases">
        <authorList>
            <person name="Dougan E. K."/>
            <person name="Rhodes N."/>
            <person name="Thang M."/>
            <person name="Chan C."/>
        </authorList>
    </citation>
    <scope>NUCLEOTIDE SEQUENCE</scope>
</reference>
<name>A0A812RKT7_9DINO</name>
<dbReference type="EMBL" id="CAJNDS010002349">
    <property type="protein sequence ID" value="CAE7444729.1"/>
    <property type="molecule type" value="Genomic_DNA"/>
</dbReference>
<dbReference type="Gene3D" id="1.10.238.10">
    <property type="entry name" value="EF-hand"/>
    <property type="match status" value="1"/>
</dbReference>
<dbReference type="GO" id="GO:0005509">
    <property type="term" value="F:calcium ion binding"/>
    <property type="evidence" value="ECO:0007669"/>
    <property type="project" value="InterPro"/>
</dbReference>
<proteinExistence type="predicted"/>
<dbReference type="OrthoDB" id="26525at2759"/>
<dbReference type="PROSITE" id="PS50222">
    <property type="entry name" value="EF_HAND_2"/>
    <property type="match status" value="2"/>
</dbReference>
<dbReference type="SUPFAM" id="SSF47473">
    <property type="entry name" value="EF-hand"/>
    <property type="match status" value="1"/>
</dbReference>
<evidence type="ECO:0000259" key="2">
    <source>
        <dbReference type="PROSITE" id="PS50222"/>
    </source>
</evidence>